<feature type="domain" description="BTB" evidence="2">
    <location>
        <begin position="176"/>
        <end position="246"/>
    </location>
</feature>
<feature type="region of interest" description="Disordered" evidence="1">
    <location>
        <begin position="27"/>
        <end position="63"/>
    </location>
</feature>
<protein>
    <recommendedName>
        <fullName evidence="2">BTB domain-containing protein</fullName>
    </recommendedName>
</protein>
<dbReference type="Proteomes" id="UP000772434">
    <property type="component" value="Unassembled WGS sequence"/>
</dbReference>
<feature type="region of interest" description="Disordered" evidence="1">
    <location>
        <begin position="84"/>
        <end position="162"/>
    </location>
</feature>
<evidence type="ECO:0000313" key="3">
    <source>
        <dbReference type="EMBL" id="KAF9065716.1"/>
    </source>
</evidence>
<comment type="caution">
    <text evidence="3">The sequence shown here is derived from an EMBL/GenBank/DDBJ whole genome shotgun (WGS) entry which is preliminary data.</text>
</comment>
<name>A0A9P5U494_9AGAR</name>
<dbReference type="EMBL" id="JADNRY010000099">
    <property type="protein sequence ID" value="KAF9065716.1"/>
    <property type="molecule type" value="Genomic_DNA"/>
</dbReference>
<reference evidence="3" key="1">
    <citation type="submission" date="2020-11" db="EMBL/GenBank/DDBJ databases">
        <authorList>
            <consortium name="DOE Joint Genome Institute"/>
            <person name="Ahrendt S."/>
            <person name="Riley R."/>
            <person name="Andreopoulos W."/>
            <person name="Labutti K."/>
            <person name="Pangilinan J."/>
            <person name="Ruiz-Duenas F.J."/>
            <person name="Barrasa J.M."/>
            <person name="Sanchez-Garcia M."/>
            <person name="Camarero S."/>
            <person name="Miyauchi S."/>
            <person name="Serrano A."/>
            <person name="Linde D."/>
            <person name="Babiker R."/>
            <person name="Drula E."/>
            <person name="Ayuso-Fernandez I."/>
            <person name="Pacheco R."/>
            <person name="Padilla G."/>
            <person name="Ferreira P."/>
            <person name="Barriuso J."/>
            <person name="Kellner H."/>
            <person name="Castanera R."/>
            <person name="Alfaro M."/>
            <person name="Ramirez L."/>
            <person name="Pisabarro A.G."/>
            <person name="Kuo A."/>
            <person name="Tritt A."/>
            <person name="Lipzen A."/>
            <person name="He G."/>
            <person name="Yan M."/>
            <person name="Ng V."/>
            <person name="Cullen D."/>
            <person name="Martin F."/>
            <person name="Rosso M.-N."/>
            <person name="Henrissat B."/>
            <person name="Hibbett D."/>
            <person name="Martinez A.T."/>
            <person name="Grigoriev I.V."/>
        </authorList>
    </citation>
    <scope>NUCLEOTIDE SEQUENCE</scope>
    <source>
        <strain evidence="3">AH 40177</strain>
    </source>
</reference>
<dbReference type="PROSITE" id="PS50097">
    <property type="entry name" value="BTB"/>
    <property type="match status" value="1"/>
</dbReference>
<evidence type="ECO:0000259" key="2">
    <source>
        <dbReference type="PROSITE" id="PS50097"/>
    </source>
</evidence>
<keyword evidence="4" id="KW-1185">Reference proteome</keyword>
<evidence type="ECO:0000256" key="1">
    <source>
        <dbReference type="SAM" id="MobiDB-lite"/>
    </source>
</evidence>
<dbReference type="AlphaFoldDB" id="A0A9P5U494"/>
<feature type="compositionally biased region" description="Low complexity" evidence="1">
    <location>
        <begin position="129"/>
        <end position="144"/>
    </location>
</feature>
<gene>
    <name evidence="3" type="ORF">BDP27DRAFT_1331675</name>
</gene>
<proteinExistence type="predicted"/>
<dbReference type="InterPro" id="IPR000210">
    <property type="entry name" value="BTB/POZ_dom"/>
</dbReference>
<feature type="compositionally biased region" description="Basic and acidic residues" evidence="1">
    <location>
        <begin position="44"/>
        <end position="56"/>
    </location>
</feature>
<feature type="compositionally biased region" description="Polar residues" evidence="1">
    <location>
        <begin position="151"/>
        <end position="161"/>
    </location>
</feature>
<sequence length="497" mass="55127">MTMPGVPPMRLKAAWLHAKHDTRLATKLASDPSWIPPVQPSRTKSTEIHGEEDGKAEISASALREKQMESDFYAALARHEQNKNMVVDVDSGTGTEDGRDERAHKRGRKESTAGPGPATQSNLKRKLETSSTSSQPSPRPTQQTKAKESSARNSQATSNAPSHLKYHFHDSFQYLDGVMIRLGMTQFKLHRTLLAEHGVWFKARFEEDPDDMLQELPVYILDGVVEEPDFVNLLTAVKEAITYVDHPPKCIVLVSILRAAHKLQFTRFKNWAIGLLEKMWPAELEPLSESSHTTRLSTRLSPNEATAVVSVARECGLGSVLKRALYELVRTDCFGQKSTSLASASKTSGVSNGTLSPSDYHLLVQARERLVSLWISVAAASFPPCSDAASGPCVARGPVPDTTIFRLLYENPSPSRHLVQGFNDNDIKTDMEVSRSLFETYMNDPLGGVEKLALLCWKGGLEEMGLGYCAPCAQARKEFWVKCREEWWEIFGQVVGC</sequence>
<evidence type="ECO:0000313" key="4">
    <source>
        <dbReference type="Proteomes" id="UP000772434"/>
    </source>
</evidence>
<dbReference type="OrthoDB" id="2746456at2759"/>
<accession>A0A9P5U494</accession>
<organism evidence="3 4">
    <name type="scientific">Rhodocollybia butyracea</name>
    <dbReference type="NCBI Taxonomy" id="206335"/>
    <lineage>
        <taxon>Eukaryota</taxon>
        <taxon>Fungi</taxon>
        <taxon>Dikarya</taxon>
        <taxon>Basidiomycota</taxon>
        <taxon>Agaricomycotina</taxon>
        <taxon>Agaricomycetes</taxon>
        <taxon>Agaricomycetidae</taxon>
        <taxon>Agaricales</taxon>
        <taxon>Marasmiineae</taxon>
        <taxon>Omphalotaceae</taxon>
        <taxon>Rhodocollybia</taxon>
    </lineage>
</organism>